<dbReference type="EC" id="3.5.1.19" evidence="6"/>
<dbReference type="InterPro" id="IPR052347">
    <property type="entry name" value="Isochorismatase_Nicotinamidase"/>
</dbReference>
<evidence type="ECO:0000256" key="2">
    <source>
        <dbReference type="ARBA" id="ARBA00022642"/>
    </source>
</evidence>
<evidence type="ECO:0000256" key="5">
    <source>
        <dbReference type="ARBA" id="ARBA00037900"/>
    </source>
</evidence>
<evidence type="ECO:0000256" key="7">
    <source>
        <dbReference type="ARBA" id="ARBA00043224"/>
    </source>
</evidence>
<evidence type="ECO:0000313" key="9">
    <source>
        <dbReference type="EMBL" id="MBJ6723619.1"/>
    </source>
</evidence>
<dbReference type="SUPFAM" id="SSF52499">
    <property type="entry name" value="Isochorismatase-like hydrolases"/>
    <property type="match status" value="1"/>
</dbReference>
<dbReference type="Gene3D" id="3.40.50.850">
    <property type="entry name" value="Isochorismatase-like"/>
    <property type="match status" value="1"/>
</dbReference>
<dbReference type="InterPro" id="IPR036380">
    <property type="entry name" value="Isochorismatase-like_sf"/>
</dbReference>
<dbReference type="RefSeq" id="WP_199382459.1">
    <property type="nucleotide sequence ID" value="NZ_JAEMHM010000002.1"/>
</dbReference>
<dbReference type="InterPro" id="IPR000868">
    <property type="entry name" value="Isochorismatase-like_dom"/>
</dbReference>
<reference evidence="9" key="1">
    <citation type="submission" date="2020-12" db="EMBL/GenBank/DDBJ databases">
        <title>Geomonas sp. Red875, isolated from river sediment.</title>
        <authorList>
            <person name="Xu Z."/>
            <person name="Zhang Z."/>
            <person name="Masuda Y."/>
            <person name="Itoh H."/>
            <person name="Senoo K."/>
        </authorList>
    </citation>
    <scope>NUCLEOTIDE SEQUENCE</scope>
    <source>
        <strain evidence="9">Red875</strain>
    </source>
</reference>
<evidence type="ECO:0000259" key="8">
    <source>
        <dbReference type="Pfam" id="PF00857"/>
    </source>
</evidence>
<keyword evidence="4 9" id="KW-0378">Hydrolase</keyword>
<dbReference type="PANTHER" id="PTHR11080">
    <property type="entry name" value="PYRAZINAMIDASE/NICOTINAMIDASE"/>
    <property type="match status" value="1"/>
</dbReference>
<evidence type="ECO:0000256" key="4">
    <source>
        <dbReference type="ARBA" id="ARBA00022801"/>
    </source>
</evidence>
<comment type="similarity">
    <text evidence="1">Belongs to the isochorismatase family.</text>
</comment>
<accession>A0A8J7INH9</accession>
<sequence length="207" mass="22292">MPKRRAALLVVDVQNDFCPGGALAVTDGDRVVPVLNRYLALFHRKGSPIFASRDWHPTDSAHFKPHGGPWPPHCVKESEGAAFHPRLTLPPETIVISKGATRWDDGYSALQGTTENGTPLPLLLKQMAVDRLYVGGLATDYCVKASVMEAIKLGFSITLLTDAVAAVNVAPGDEERAFQEMIAAGAQPATFDEVSQTLDSSAQKVEQ</sequence>
<feature type="domain" description="Isochorismatase-like" evidence="8">
    <location>
        <begin position="6"/>
        <end position="191"/>
    </location>
</feature>
<evidence type="ECO:0000256" key="6">
    <source>
        <dbReference type="ARBA" id="ARBA00039017"/>
    </source>
</evidence>
<protein>
    <recommendedName>
        <fullName evidence="6">nicotinamidase</fullName>
        <ecNumber evidence="6">3.5.1.19</ecNumber>
    </recommendedName>
    <alternativeName>
        <fullName evidence="7">Nicotinamide deamidase</fullName>
    </alternativeName>
</protein>
<organism evidence="9 10">
    <name type="scientific">Geomesophilobacter sediminis</name>
    <dbReference type="NCBI Taxonomy" id="2798584"/>
    <lineage>
        <taxon>Bacteria</taxon>
        <taxon>Pseudomonadati</taxon>
        <taxon>Thermodesulfobacteriota</taxon>
        <taxon>Desulfuromonadia</taxon>
        <taxon>Geobacterales</taxon>
        <taxon>Geobacteraceae</taxon>
        <taxon>Geomesophilobacter</taxon>
    </lineage>
</organism>
<dbReference type="Proteomes" id="UP000636888">
    <property type="component" value="Unassembled WGS sequence"/>
</dbReference>
<evidence type="ECO:0000256" key="1">
    <source>
        <dbReference type="ARBA" id="ARBA00006336"/>
    </source>
</evidence>
<dbReference type="CDD" id="cd01011">
    <property type="entry name" value="nicotinamidase"/>
    <property type="match status" value="1"/>
</dbReference>
<dbReference type="EMBL" id="JAEMHM010000002">
    <property type="protein sequence ID" value="MBJ6723619.1"/>
    <property type="molecule type" value="Genomic_DNA"/>
</dbReference>
<dbReference type="Pfam" id="PF00857">
    <property type="entry name" value="Isochorismatase"/>
    <property type="match status" value="1"/>
</dbReference>
<keyword evidence="3" id="KW-0479">Metal-binding</keyword>
<comment type="caution">
    <text evidence="9">The sequence shown here is derived from an EMBL/GenBank/DDBJ whole genome shotgun (WGS) entry which is preliminary data.</text>
</comment>
<dbReference type="NCBIfam" id="NF008623">
    <property type="entry name" value="PRK11609.1"/>
    <property type="match status" value="1"/>
</dbReference>
<comment type="pathway">
    <text evidence="5">Cofactor biosynthesis; nicotinate biosynthesis; nicotinate from nicotinamide: step 1/1.</text>
</comment>
<gene>
    <name evidence="9" type="primary">pncA</name>
    <name evidence="9" type="ORF">JFN93_02750</name>
</gene>
<keyword evidence="10" id="KW-1185">Reference proteome</keyword>
<dbReference type="GO" id="GO:0019363">
    <property type="term" value="P:pyridine nucleotide biosynthetic process"/>
    <property type="evidence" value="ECO:0007669"/>
    <property type="project" value="UniProtKB-KW"/>
</dbReference>
<dbReference type="GO" id="GO:0008936">
    <property type="term" value="F:nicotinamidase activity"/>
    <property type="evidence" value="ECO:0007669"/>
    <property type="project" value="UniProtKB-EC"/>
</dbReference>
<proteinExistence type="inferred from homology"/>
<keyword evidence="2" id="KW-0662">Pyridine nucleotide biosynthesis</keyword>
<dbReference type="AlphaFoldDB" id="A0A8J7INH9"/>
<evidence type="ECO:0000256" key="3">
    <source>
        <dbReference type="ARBA" id="ARBA00022723"/>
    </source>
</evidence>
<name>A0A8J7INH9_9BACT</name>
<evidence type="ECO:0000313" key="10">
    <source>
        <dbReference type="Proteomes" id="UP000636888"/>
    </source>
</evidence>
<dbReference type="PANTHER" id="PTHR11080:SF2">
    <property type="entry name" value="LD05707P"/>
    <property type="match status" value="1"/>
</dbReference>
<dbReference type="GO" id="GO:0046872">
    <property type="term" value="F:metal ion binding"/>
    <property type="evidence" value="ECO:0007669"/>
    <property type="project" value="UniProtKB-KW"/>
</dbReference>